<reference evidence="3 4" key="1">
    <citation type="submission" date="2024-02" db="EMBL/GenBank/DDBJ databases">
        <title>Herpetosiphon gulosus NBRC 112829.</title>
        <authorList>
            <person name="Ichikawa N."/>
            <person name="Katano-Makiyama Y."/>
            <person name="Hidaka K."/>
        </authorList>
    </citation>
    <scope>NUCLEOTIDE SEQUENCE [LARGE SCALE GENOMIC DNA]</scope>
    <source>
        <strain evidence="3 4">NBRC 112829</strain>
    </source>
</reference>
<dbReference type="InterPro" id="IPR011659">
    <property type="entry name" value="WD40"/>
</dbReference>
<feature type="chain" id="PRO_5046023157" description="WD40 repeat domain-containing protein" evidence="2">
    <location>
        <begin position="19"/>
        <end position="382"/>
    </location>
</feature>
<comment type="caution">
    <text evidence="3">The sequence shown here is derived from an EMBL/GenBank/DDBJ whole genome shotgun (WGS) entry which is preliminary data.</text>
</comment>
<proteinExistence type="predicted"/>
<protein>
    <recommendedName>
        <fullName evidence="5">WD40 repeat domain-containing protein</fullName>
    </recommendedName>
</protein>
<dbReference type="PROSITE" id="PS51257">
    <property type="entry name" value="PROKAR_LIPOPROTEIN"/>
    <property type="match status" value="1"/>
</dbReference>
<evidence type="ECO:0000313" key="4">
    <source>
        <dbReference type="Proteomes" id="UP001428290"/>
    </source>
</evidence>
<accession>A0ABP9X0G6</accession>
<dbReference type="InterPro" id="IPR011042">
    <property type="entry name" value="6-blade_b-propeller_TolB-like"/>
</dbReference>
<evidence type="ECO:0000313" key="3">
    <source>
        <dbReference type="EMBL" id="GAA5527801.1"/>
    </source>
</evidence>
<feature type="signal peptide" evidence="2">
    <location>
        <begin position="1"/>
        <end position="18"/>
    </location>
</feature>
<feature type="region of interest" description="Disordered" evidence="1">
    <location>
        <begin position="27"/>
        <end position="48"/>
    </location>
</feature>
<dbReference type="Proteomes" id="UP001428290">
    <property type="component" value="Unassembled WGS sequence"/>
</dbReference>
<dbReference type="Gene3D" id="2.120.10.30">
    <property type="entry name" value="TolB, C-terminal domain"/>
    <property type="match status" value="1"/>
</dbReference>
<organism evidence="3 4">
    <name type="scientific">Herpetosiphon gulosus</name>
    <dbReference type="NCBI Taxonomy" id="1973496"/>
    <lineage>
        <taxon>Bacteria</taxon>
        <taxon>Bacillati</taxon>
        <taxon>Chloroflexota</taxon>
        <taxon>Chloroflexia</taxon>
        <taxon>Herpetosiphonales</taxon>
        <taxon>Herpetosiphonaceae</taxon>
        <taxon>Herpetosiphon</taxon>
    </lineage>
</organism>
<gene>
    <name evidence="3" type="ORF">Hgul01_01594</name>
</gene>
<name>A0ABP9X0G6_9CHLR</name>
<dbReference type="RefSeq" id="WP_345721418.1">
    <property type="nucleotide sequence ID" value="NZ_BAABRU010000005.1"/>
</dbReference>
<dbReference type="SUPFAM" id="SSF82171">
    <property type="entry name" value="DPP6 N-terminal domain-like"/>
    <property type="match status" value="1"/>
</dbReference>
<dbReference type="EMBL" id="BAABRU010000005">
    <property type="protein sequence ID" value="GAA5527801.1"/>
    <property type="molecule type" value="Genomic_DNA"/>
</dbReference>
<keyword evidence="4" id="KW-1185">Reference proteome</keyword>
<dbReference type="Pfam" id="PF07676">
    <property type="entry name" value="PD40"/>
    <property type="match status" value="1"/>
</dbReference>
<sequence>MRRLALIGFMLSMLTACGRVSQPTLQPANLDQESQTSSYPTPLSATSEPIQDLPDLTAIPTVTNTDPAPLQVYVEKSYPVASNHIPTVLSGWSPNNQYLLYAQATSVDTNVNALVGRLLILDIQKSNVSVITSDTVSIAVAVDGQTYNGNLPRWTEECCTIAATFIEQQQQFKLIDQTGHPIKTLTTASKGLFHYAYQSIQQIEQNKIIWDGKPQSEQLISKTGWITSTNLTNDGLYAHTQSELQYIGKSDSWVIQSRNSFLKENLDHTIFQVTPSIDGSWIAVVTSANQSWDRALWIIDRETQTANLVDENYKLGEPSWSADNRYLIYSIDGSMTIYDQQTKQKHKIEGKFEMSAVWHPNESMFALINREKSRIDIFRVEQ</sequence>
<evidence type="ECO:0000256" key="1">
    <source>
        <dbReference type="SAM" id="MobiDB-lite"/>
    </source>
</evidence>
<evidence type="ECO:0008006" key="5">
    <source>
        <dbReference type="Google" id="ProtNLM"/>
    </source>
</evidence>
<evidence type="ECO:0000256" key="2">
    <source>
        <dbReference type="SAM" id="SignalP"/>
    </source>
</evidence>
<keyword evidence="2" id="KW-0732">Signal</keyword>